<sequence length="199" mass="21930">MLSGSLMHSGVIVRTIGIESTPHAELGPGQGIMGQQLWSIPSWCALCTAATDSGGSGRARGISRYGFGGAVGRVWVGLGEWERRVWLCYFCDCCSSIPRPWTLMKLSLVVRALMLKGLRRIGEERVEKEGNSSDTMGRMKLRVETQELNKLFGVHQGKKTTFFVFNVCLGWVHSFVHRVTLNASNPVSNVTWLLAFGVP</sequence>
<gene>
    <name evidence="1" type="ORF">K435DRAFT_869141</name>
</gene>
<accession>A0A4S8L9V7</accession>
<dbReference type="AlphaFoldDB" id="A0A4S8L9V7"/>
<keyword evidence="2" id="KW-1185">Reference proteome</keyword>
<protein>
    <submittedName>
        <fullName evidence="1">Uncharacterized protein</fullName>
    </submittedName>
</protein>
<organism evidence="1 2">
    <name type="scientific">Dendrothele bispora (strain CBS 962.96)</name>
    <dbReference type="NCBI Taxonomy" id="1314807"/>
    <lineage>
        <taxon>Eukaryota</taxon>
        <taxon>Fungi</taxon>
        <taxon>Dikarya</taxon>
        <taxon>Basidiomycota</taxon>
        <taxon>Agaricomycotina</taxon>
        <taxon>Agaricomycetes</taxon>
        <taxon>Agaricomycetidae</taxon>
        <taxon>Agaricales</taxon>
        <taxon>Agaricales incertae sedis</taxon>
        <taxon>Dendrothele</taxon>
    </lineage>
</organism>
<dbReference type="EMBL" id="ML179540">
    <property type="protein sequence ID" value="THU85564.1"/>
    <property type="molecule type" value="Genomic_DNA"/>
</dbReference>
<dbReference type="Proteomes" id="UP000297245">
    <property type="component" value="Unassembled WGS sequence"/>
</dbReference>
<proteinExistence type="predicted"/>
<evidence type="ECO:0000313" key="1">
    <source>
        <dbReference type="EMBL" id="THU85564.1"/>
    </source>
</evidence>
<name>A0A4S8L9V7_DENBC</name>
<reference evidence="1 2" key="1">
    <citation type="journal article" date="2019" name="Nat. Ecol. Evol.">
        <title>Megaphylogeny resolves global patterns of mushroom evolution.</title>
        <authorList>
            <person name="Varga T."/>
            <person name="Krizsan K."/>
            <person name="Foldi C."/>
            <person name="Dima B."/>
            <person name="Sanchez-Garcia M."/>
            <person name="Sanchez-Ramirez S."/>
            <person name="Szollosi G.J."/>
            <person name="Szarkandi J.G."/>
            <person name="Papp V."/>
            <person name="Albert L."/>
            <person name="Andreopoulos W."/>
            <person name="Angelini C."/>
            <person name="Antonin V."/>
            <person name="Barry K.W."/>
            <person name="Bougher N.L."/>
            <person name="Buchanan P."/>
            <person name="Buyck B."/>
            <person name="Bense V."/>
            <person name="Catcheside P."/>
            <person name="Chovatia M."/>
            <person name="Cooper J."/>
            <person name="Damon W."/>
            <person name="Desjardin D."/>
            <person name="Finy P."/>
            <person name="Geml J."/>
            <person name="Haridas S."/>
            <person name="Hughes K."/>
            <person name="Justo A."/>
            <person name="Karasinski D."/>
            <person name="Kautmanova I."/>
            <person name="Kiss B."/>
            <person name="Kocsube S."/>
            <person name="Kotiranta H."/>
            <person name="LaButti K.M."/>
            <person name="Lechner B.E."/>
            <person name="Liimatainen K."/>
            <person name="Lipzen A."/>
            <person name="Lukacs Z."/>
            <person name="Mihaltcheva S."/>
            <person name="Morgado L.N."/>
            <person name="Niskanen T."/>
            <person name="Noordeloos M.E."/>
            <person name="Ohm R.A."/>
            <person name="Ortiz-Santana B."/>
            <person name="Ovrebo C."/>
            <person name="Racz N."/>
            <person name="Riley R."/>
            <person name="Savchenko A."/>
            <person name="Shiryaev A."/>
            <person name="Soop K."/>
            <person name="Spirin V."/>
            <person name="Szebenyi C."/>
            <person name="Tomsovsky M."/>
            <person name="Tulloss R.E."/>
            <person name="Uehling J."/>
            <person name="Grigoriev I.V."/>
            <person name="Vagvolgyi C."/>
            <person name="Papp T."/>
            <person name="Martin F.M."/>
            <person name="Miettinen O."/>
            <person name="Hibbett D.S."/>
            <person name="Nagy L.G."/>
        </authorList>
    </citation>
    <scope>NUCLEOTIDE SEQUENCE [LARGE SCALE GENOMIC DNA]</scope>
    <source>
        <strain evidence="1 2">CBS 962.96</strain>
    </source>
</reference>
<evidence type="ECO:0000313" key="2">
    <source>
        <dbReference type="Proteomes" id="UP000297245"/>
    </source>
</evidence>